<evidence type="ECO:0000313" key="5">
    <source>
        <dbReference type="Proteomes" id="UP000184268"/>
    </source>
</evidence>
<evidence type="ECO:0000259" key="3">
    <source>
        <dbReference type="Pfam" id="PF04412"/>
    </source>
</evidence>
<accession>A0A1M5MN75</accession>
<dbReference type="PANTHER" id="PTHR36577">
    <property type="entry name" value="DUF521 DOMAIN PROTEIN (AFU_ORTHOLOGUE AFUA_6G00490)"/>
    <property type="match status" value="1"/>
</dbReference>
<name>A0A1M5MN75_9GAMM</name>
<dbReference type="GO" id="GO:0016829">
    <property type="term" value="F:lyase activity"/>
    <property type="evidence" value="ECO:0007669"/>
    <property type="project" value="UniProtKB-KW"/>
</dbReference>
<proteinExistence type="predicted"/>
<gene>
    <name evidence="4" type="ORF">SAMN02745129_0706</name>
</gene>
<evidence type="ECO:0000256" key="2">
    <source>
        <dbReference type="ARBA" id="ARBA00023239"/>
    </source>
</evidence>
<dbReference type="EMBL" id="FQXG01000001">
    <property type="protein sequence ID" value="SHG78637.1"/>
    <property type="molecule type" value="Genomic_DNA"/>
</dbReference>
<feature type="domain" description="Phosphomevalonate dehydratase large subunit-like" evidence="3">
    <location>
        <begin position="3"/>
        <end position="377"/>
    </location>
</feature>
<reference evidence="4 5" key="1">
    <citation type="submission" date="2016-11" db="EMBL/GenBank/DDBJ databases">
        <authorList>
            <person name="Jaros S."/>
            <person name="Januszkiewicz K."/>
            <person name="Wedrychowicz H."/>
        </authorList>
    </citation>
    <scope>NUCLEOTIDE SEQUENCE [LARGE SCALE GENOMIC DNA]</scope>
    <source>
        <strain evidence="4 5">DSM 16917</strain>
    </source>
</reference>
<dbReference type="OrthoDB" id="1550274at2"/>
<dbReference type="InterPro" id="IPR007506">
    <property type="entry name" value="PMDh-L-like_dom"/>
</dbReference>
<evidence type="ECO:0000256" key="1">
    <source>
        <dbReference type="ARBA" id="ARBA00023004"/>
    </source>
</evidence>
<sequence length="395" mass="43378">MNMTLTPDQQAMLDGANGAALAKCLQTLVQYGEAFGAKRLVPIKSAHLTGSFKIFFYTAYYEIIQQLVADGVKVKVPTTLNPRPGYEYTPQNRLVFRGQQWHESQLEALGIIPNYSCVCYRHHNIPEQGDVLGWAESSAIIYANSVIGARTNRNSIMVDICQAVTGLTPEFGYLLDENRRGQVRIKLDVDKMDAAALGFLVGKIAVDRVPVLDHHPFTLDQLKNMGAAMASSGGVTLFHVIGVTPEAPDEATAFGGNEPEETVTVTQAMLDELRTEHAIAKDAKVVAFGCPQMTLEEVLELAPHFAGRKVKKRTLFHLIPAAYEQLEGRPEYQQLKDAGVELLQHCPLAGLSLRIGLGRKEVLTPSGKLYYYLEGTRYGNLEDVLAICGVMEEAA</sequence>
<dbReference type="RefSeq" id="WP_067654052.1">
    <property type="nucleotide sequence ID" value="NZ_FQXG01000001.1"/>
</dbReference>
<keyword evidence="2" id="KW-0456">Lyase</keyword>
<dbReference type="AlphaFoldDB" id="A0A1M5MN75"/>
<organism evidence="4 5">
    <name type="scientific">Ferrimonas marina</name>
    <dbReference type="NCBI Taxonomy" id="299255"/>
    <lineage>
        <taxon>Bacteria</taxon>
        <taxon>Pseudomonadati</taxon>
        <taxon>Pseudomonadota</taxon>
        <taxon>Gammaproteobacteria</taxon>
        <taxon>Alteromonadales</taxon>
        <taxon>Ferrimonadaceae</taxon>
        <taxon>Ferrimonas</taxon>
    </lineage>
</organism>
<dbReference type="Proteomes" id="UP000184268">
    <property type="component" value="Unassembled WGS sequence"/>
</dbReference>
<dbReference type="STRING" id="299255.SAMN02745129_0706"/>
<dbReference type="Pfam" id="PF04412">
    <property type="entry name" value="AcnX"/>
    <property type="match status" value="1"/>
</dbReference>
<dbReference type="PANTHER" id="PTHR36577:SF3">
    <property type="entry name" value="DUF521 DOMAIN PROTEIN (AFU_ORTHOLOGUE AFUA_6G00490)"/>
    <property type="match status" value="1"/>
</dbReference>
<evidence type="ECO:0000313" key="4">
    <source>
        <dbReference type="EMBL" id="SHG78637.1"/>
    </source>
</evidence>
<keyword evidence="1" id="KW-0408">Iron</keyword>
<protein>
    <submittedName>
        <fullName evidence="4">Predicted aconitase subunit 1</fullName>
    </submittedName>
</protein>
<keyword evidence="5" id="KW-1185">Reference proteome</keyword>